<dbReference type="Pfam" id="PF18935">
    <property type="entry name" value="DUF5683"/>
    <property type="match status" value="1"/>
</dbReference>
<keyword evidence="1" id="KW-0732">Signal</keyword>
<feature type="signal peptide" evidence="1">
    <location>
        <begin position="1"/>
        <end position="18"/>
    </location>
</feature>
<proteinExistence type="predicted"/>
<dbReference type="Proteomes" id="UP001139125">
    <property type="component" value="Unassembled WGS sequence"/>
</dbReference>
<dbReference type="InterPro" id="IPR043738">
    <property type="entry name" value="DUF5683"/>
</dbReference>
<reference evidence="3" key="1">
    <citation type="submission" date="2022-06" db="EMBL/GenBank/DDBJ databases">
        <title>Gracilimonas sp. CAU 1638 isolated from sea sediment.</title>
        <authorList>
            <person name="Kim W."/>
        </authorList>
    </citation>
    <scope>NUCLEOTIDE SEQUENCE</scope>
    <source>
        <strain evidence="3">CAU 1638</strain>
    </source>
</reference>
<evidence type="ECO:0000313" key="4">
    <source>
        <dbReference type="Proteomes" id="UP001139125"/>
    </source>
</evidence>
<dbReference type="EMBL" id="JANDBC010000001">
    <property type="protein sequence ID" value="MCP9290478.1"/>
    <property type="molecule type" value="Genomic_DNA"/>
</dbReference>
<evidence type="ECO:0000259" key="2">
    <source>
        <dbReference type="Pfam" id="PF18935"/>
    </source>
</evidence>
<dbReference type="RefSeq" id="WP_255132591.1">
    <property type="nucleotide sequence ID" value="NZ_JANDBC010000001.1"/>
</dbReference>
<gene>
    <name evidence="3" type="ORF">NM125_02645</name>
</gene>
<keyword evidence="4" id="KW-1185">Reference proteome</keyword>
<organism evidence="3 4">
    <name type="scientific">Gracilimonas sediminicola</name>
    <dbReference type="NCBI Taxonomy" id="2952158"/>
    <lineage>
        <taxon>Bacteria</taxon>
        <taxon>Pseudomonadati</taxon>
        <taxon>Balneolota</taxon>
        <taxon>Balneolia</taxon>
        <taxon>Balneolales</taxon>
        <taxon>Balneolaceae</taxon>
        <taxon>Gracilimonas</taxon>
    </lineage>
</organism>
<comment type="caution">
    <text evidence="3">The sequence shown here is derived from an EMBL/GenBank/DDBJ whole genome shotgun (WGS) entry which is preliminary data.</text>
</comment>
<accession>A0A9X2L1Q5</accession>
<protein>
    <submittedName>
        <fullName evidence="3">DUF5683 domain-containing protein</fullName>
    </submittedName>
</protein>
<name>A0A9X2L1Q5_9BACT</name>
<dbReference type="AlphaFoldDB" id="A0A9X2L1Q5"/>
<feature type="chain" id="PRO_5040879412" evidence="1">
    <location>
        <begin position="19"/>
        <end position="325"/>
    </location>
</feature>
<evidence type="ECO:0000256" key="1">
    <source>
        <dbReference type="SAM" id="SignalP"/>
    </source>
</evidence>
<feature type="domain" description="DUF5683" evidence="2">
    <location>
        <begin position="181"/>
        <end position="287"/>
    </location>
</feature>
<sequence length="325" mass="37140">MVKYLFIFLLFPSTTLLAQEQSGFIKFEFNTDSAYVIPGNDLLDAVKIASGDTLKFRSGIHLISLQTHFDKSETSYIQVLTDSTVTYSHRFNDRNFGTAILTNNVAARHYYDANVIVLTDEDSDIYYNGKYQGTGFAKFNTNQEIGDLEIENPDFGNTKRRLNIPEPRLTFIADKLRPDKSQSRIYSVFPGLSQFYKKQHFKALLFGASTAALFTYAGLKSSDYQRELDLFHEYQEKYNNANSEQEALRLGDLAERQKSEVQRIDNQRRGLLLAGILIYGYNIYDAFTSKPAGGYRKKQKDLQFYLSQKEITGSVGTVGTLRYNF</sequence>
<evidence type="ECO:0000313" key="3">
    <source>
        <dbReference type="EMBL" id="MCP9290478.1"/>
    </source>
</evidence>